<dbReference type="GO" id="GO:0047555">
    <property type="term" value="F:3',5'-cyclic-GMP phosphodiesterase activity"/>
    <property type="evidence" value="ECO:0007669"/>
    <property type="project" value="TreeGrafter"/>
</dbReference>
<dbReference type="eggNOG" id="COG5212">
    <property type="taxonomic scope" value="Bacteria"/>
</dbReference>
<dbReference type="PRINTS" id="PR00388">
    <property type="entry name" value="PDIESTERASE2"/>
</dbReference>
<dbReference type="AlphaFoldDB" id="A0A1D8UV78"/>
<organism evidence="5 6">
    <name type="scientific">Kozakia baliensis</name>
    <dbReference type="NCBI Taxonomy" id="153496"/>
    <lineage>
        <taxon>Bacteria</taxon>
        <taxon>Pseudomonadati</taxon>
        <taxon>Pseudomonadota</taxon>
        <taxon>Alphaproteobacteria</taxon>
        <taxon>Acetobacterales</taxon>
        <taxon>Acetobacteraceae</taxon>
        <taxon>Kozakia</taxon>
    </lineage>
</organism>
<dbReference type="InterPro" id="IPR000396">
    <property type="entry name" value="Pdiesterase2"/>
</dbReference>
<dbReference type="PANTHER" id="PTHR28283:SF1">
    <property type="entry name" value="3',5'-CYCLIC-NUCLEOTIDE PHOSPHODIESTERASE 1"/>
    <property type="match status" value="1"/>
</dbReference>
<keyword evidence="1 4" id="KW-0378">Hydrolase</keyword>
<dbReference type="RefSeq" id="WP_070403121.1">
    <property type="nucleotide sequence ID" value="NZ_BJVW01000001.1"/>
</dbReference>
<dbReference type="GO" id="GO:0004115">
    <property type="term" value="F:3',5'-cyclic-AMP phosphodiesterase activity"/>
    <property type="evidence" value="ECO:0007669"/>
    <property type="project" value="UniProtKB-UniRule"/>
</dbReference>
<protein>
    <submittedName>
        <fullName evidence="5">3',5'-cyclic-nucleotide phosphodiesterase</fullName>
    </submittedName>
</protein>
<proteinExistence type="inferred from homology"/>
<dbReference type="GO" id="GO:1902660">
    <property type="term" value="P:negative regulation of glucose mediated signaling pathway"/>
    <property type="evidence" value="ECO:0007669"/>
    <property type="project" value="TreeGrafter"/>
</dbReference>
<keyword evidence="2 4" id="KW-0114">cAMP</keyword>
<gene>
    <name evidence="5" type="ORF">A0U89_10740</name>
</gene>
<dbReference type="CDD" id="cd07735">
    <property type="entry name" value="class_II_PDE_MBL-fold"/>
    <property type="match status" value="1"/>
</dbReference>
<name>A0A1D8UV78_9PROT</name>
<evidence type="ECO:0000256" key="4">
    <source>
        <dbReference type="PIRNR" id="PIRNR000962"/>
    </source>
</evidence>
<dbReference type="PROSITE" id="PS00607">
    <property type="entry name" value="PDEASE_II"/>
    <property type="match status" value="1"/>
</dbReference>
<evidence type="ECO:0000256" key="1">
    <source>
        <dbReference type="ARBA" id="ARBA00022801"/>
    </source>
</evidence>
<dbReference type="InterPro" id="IPR024225">
    <property type="entry name" value="cAMP-PdiesteraseII_CS"/>
</dbReference>
<dbReference type="SMART" id="SM00849">
    <property type="entry name" value="Lactamase_B"/>
    <property type="match status" value="1"/>
</dbReference>
<dbReference type="InterPro" id="IPR036866">
    <property type="entry name" value="RibonucZ/Hydroxyglut_hydro"/>
</dbReference>
<evidence type="ECO:0000313" key="5">
    <source>
        <dbReference type="EMBL" id="AOX17540.1"/>
    </source>
</evidence>
<dbReference type="Pfam" id="PF02112">
    <property type="entry name" value="PDEase_II"/>
    <property type="match status" value="1"/>
</dbReference>
<evidence type="ECO:0000313" key="6">
    <source>
        <dbReference type="Proteomes" id="UP000179145"/>
    </source>
</evidence>
<sequence length="327" mass="35501">MRWLLVLIGMWVWPFSALAGGFDVVALGAHGGLEDGNLSAYLVRPIGEDRGVLCDAGTIFNGLEMAERRGAVSAIAIPPGTSWTRSGYIAREVVKGYLISHAHLDHVAGLLVLSPDDAPKPIYALASTNRAISQHLFNGAIWPNMGDRGNSPRIGLYHYRDLSIAVSISIDGTNLRVTAYPLSHGGIASTAFLIENGSDALLYLGDTGPDDIEHSHALHALWQAIALRLQAHRLKAIMVECSYDDSRPDQLLFGHLSPHWLLRELREMQKIGGVSLKGLPVLVTHIKPTLKAAPAPERTILSELEAGNSGLGVRFVIAEQGAHWMWR</sequence>
<dbReference type="SUPFAM" id="SSF56281">
    <property type="entry name" value="Metallo-hydrolase/oxidoreductase"/>
    <property type="match status" value="1"/>
</dbReference>
<dbReference type="OrthoDB" id="9773738at2"/>
<dbReference type="InterPro" id="IPR001279">
    <property type="entry name" value="Metallo-B-lactamas"/>
</dbReference>
<dbReference type="KEGG" id="kba:A0U89_10740"/>
<dbReference type="EMBL" id="CP014674">
    <property type="protein sequence ID" value="AOX17540.1"/>
    <property type="molecule type" value="Genomic_DNA"/>
</dbReference>
<dbReference type="Gene3D" id="3.60.15.10">
    <property type="entry name" value="Ribonuclease Z/Hydroxyacylglutathione hydrolase-like"/>
    <property type="match status" value="1"/>
</dbReference>
<accession>A0A1D8UV78</accession>
<dbReference type="GO" id="GO:0006198">
    <property type="term" value="P:cAMP catabolic process"/>
    <property type="evidence" value="ECO:0007669"/>
    <property type="project" value="UniProtKB-UniRule"/>
</dbReference>
<dbReference type="PANTHER" id="PTHR28283">
    <property type="entry name" value="3',5'-CYCLIC-NUCLEOTIDE PHOSPHODIESTERASE 1"/>
    <property type="match status" value="1"/>
</dbReference>
<comment type="similarity">
    <text evidence="3 4">Belongs to the cyclic nucleotide phosphodiesterase class-II family.</text>
</comment>
<evidence type="ECO:0000256" key="2">
    <source>
        <dbReference type="ARBA" id="ARBA00023149"/>
    </source>
</evidence>
<keyword evidence="6" id="KW-1185">Reference proteome</keyword>
<dbReference type="Proteomes" id="UP000179145">
    <property type="component" value="Chromosome"/>
</dbReference>
<reference evidence="5 6" key="1">
    <citation type="journal article" date="2016" name="Microb. Cell Fact.">
        <title>Dissection of exopolysaccharide biosynthesis in Kozakia baliensis.</title>
        <authorList>
            <person name="Brandt J.U."/>
            <person name="Jakob F."/>
            <person name="Behr J."/>
            <person name="Geissler A.J."/>
            <person name="Vogel R.F."/>
        </authorList>
    </citation>
    <scope>NUCLEOTIDE SEQUENCE [LARGE SCALE GENOMIC DNA]</scope>
    <source>
        <strain evidence="5 6">DSM 14400</strain>
    </source>
</reference>
<evidence type="ECO:0000256" key="3">
    <source>
        <dbReference type="ARBA" id="ARBA00025762"/>
    </source>
</evidence>
<dbReference type="PIRSF" id="PIRSF000962">
    <property type="entry name" value="Cyc_nuc_PDEase"/>
    <property type="match status" value="1"/>
</dbReference>